<keyword evidence="2" id="KW-1185">Reference proteome</keyword>
<gene>
    <name evidence="1" type="ORF">VNI00_017971</name>
</gene>
<organism evidence="1 2">
    <name type="scientific">Paramarasmius palmivorus</name>
    <dbReference type="NCBI Taxonomy" id="297713"/>
    <lineage>
        <taxon>Eukaryota</taxon>
        <taxon>Fungi</taxon>
        <taxon>Dikarya</taxon>
        <taxon>Basidiomycota</taxon>
        <taxon>Agaricomycotina</taxon>
        <taxon>Agaricomycetes</taxon>
        <taxon>Agaricomycetidae</taxon>
        <taxon>Agaricales</taxon>
        <taxon>Marasmiineae</taxon>
        <taxon>Marasmiaceae</taxon>
        <taxon>Paramarasmius</taxon>
    </lineage>
</organism>
<protein>
    <submittedName>
        <fullName evidence="1">Uncharacterized protein</fullName>
    </submittedName>
</protein>
<dbReference type="EMBL" id="JAYKXP010000201">
    <property type="protein sequence ID" value="KAK7019731.1"/>
    <property type="molecule type" value="Genomic_DNA"/>
</dbReference>
<sequence length="160" mass="17566">MSPRYEELIFGDIDLNSDAVFDEVMKYAMMPSTPQPADYDYSTHGRSFTQPLPQNVGGSNDTFGYMSMECSHSLFANEVATTHQTTATLAQTARTPYSFGTSTISEPFIPDTVNPRLQQLEPAVGLEPTLSIPQHSQSLPRTPELEQKLVAVGVQPQPPS</sequence>
<dbReference type="AlphaFoldDB" id="A0AAW0B2B3"/>
<accession>A0AAW0B2B3</accession>
<name>A0AAW0B2B3_9AGAR</name>
<comment type="caution">
    <text evidence="1">The sequence shown here is derived from an EMBL/GenBank/DDBJ whole genome shotgun (WGS) entry which is preliminary data.</text>
</comment>
<evidence type="ECO:0000313" key="2">
    <source>
        <dbReference type="Proteomes" id="UP001383192"/>
    </source>
</evidence>
<proteinExistence type="predicted"/>
<evidence type="ECO:0000313" key="1">
    <source>
        <dbReference type="EMBL" id="KAK7019731.1"/>
    </source>
</evidence>
<dbReference type="Proteomes" id="UP001383192">
    <property type="component" value="Unassembled WGS sequence"/>
</dbReference>
<reference evidence="1 2" key="1">
    <citation type="submission" date="2024-01" db="EMBL/GenBank/DDBJ databases">
        <title>A draft genome for a cacao thread blight-causing isolate of Paramarasmius palmivorus.</title>
        <authorList>
            <person name="Baruah I.K."/>
            <person name="Bukari Y."/>
            <person name="Amoako-Attah I."/>
            <person name="Meinhardt L.W."/>
            <person name="Bailey B.A."/>
            <person name="Cohen S.P."/>
        </authorList>
    </citation>
    <scope>NUCLEOTIDE SEQUENCE [LARGE SCALE GENOMIC DNA]</scope>
    <source>
        <strain evidence="1 2">GH-12</strain>
    </source>
</reference>